<proteinExistence type="predicted"/>
<dbReference type="RefSeq" id="XP_060290230.1">
    <property type="nucleotide sequence ID" value="XM_060440597.1"/>
</dbReference>
<reference evidence="2" key="1">
    <citation type="submission" date="2023-06" db="EMBL/GenBank/DDBJ databases">
        <title>Genome-scale phylogeny and comparative genomics of the fungal order Sordariales.</title>
        <authorList>
            <consortium name="Lawrence Berkeley National Laboratory"/>
            <person name="Hensen N."/>
            <person name="Bonometti L."/>
            <person name="Westerberg I."/>
            <person name="Brannstrom I.O."/>
            <person name="Guillou S."/>
            <person name="Cros-Aarteil S."/>
            <person name="Calhoun S."/>
            <person name="Haridas S."/>
            <person name="Kuo A."/>
            <person name="Mondo S."/>
            <person name="Pangilinan J."/>
            <person name="Riley R."/>
            <person name="LaButti K."/>
            <person name="Andreopoulos B."/>
            <person name="Lipzen A."/>
            <person name="Chen C."/>
            <person name="Yanf M."/>
            <person name="Daum C."/>
            <person name="Ng V."/>
            <person name="Clum A."/>
            <person name="Steindorff A."/>
            <person name="Ohm R."/>
            <person name="Martin F."/>
            <person name="Silar P."/>
            <person name="Natvig D."/>
            <person name="Lalanne C."/>
            <person name="Gautier V."/>
            <person name="Ament-velasquez S.L."/>
            <person name="Kruys A."/>
            <person name="Hutchinson M.I."/>
            <person name="Powell A.J."/>
            <person name="Barry K."/>
            <person name="Miller A.N."/>
            <person name="Grigoriev I.V."/>
            <person name="Debuchy R."/>
            <person name="Gladieux P."/>
            <person name="Thoren M.H."/>
            <person name="Johannesson H."/>
        </authorList>
    </citation>
    <scope>NUCLEOTIDE SEQUENCE</scope>
    <source>
        <strain evidence="2">SMH2392-1A</strain>
    </source>
</reference>
<dbReference type="GeneID" id="85323867"/>
<evidence type="ECO:0000313" key="2">
    <source>
        <dbReference type="EMBL" id="KAK0703371.1"/>
    </source>
</evidence>
<dbReference type="Proteomes" id="UP001172101">
    <property type="component" value="Unassembled WGS sequence"/>
</dbReference>
<dbReference type="AlphaFoldDB" id="A0AA40DJ88"/>
<evidence type="ECO:0000256" key="1">
    <source>
        <dbReference type="SAM" id="SignalP"/>
    </source>
</evidence>
<keyword evidence="1" id="KW-0732">Signal</keyword>
<feature type="signal peptide" evidence="1">
    <location>
        <begin position="1"/>
        <end position="24"/>
    </location>
</feature>
<evidence type="ECO:0000313" key="3">
    <source>
        <dbReference type="Proteomes" id="UP001172101"/>
    </source>
</evidence>
<protein>
    <recommendedName>
        <fullName evidence="4">Secreted protein</fullName>
    </recommendedName>
</protein>
<feature type="chain" id="PRO_5041407395" description="Secreted protein" evidence="1">
    <location>
        <begin position="25"/>
        <end position="106"/>
    </location>
</feature>
<accession>A0AA40DJ88</accession>
<dbReference type="PROSITE" id="PS00455">
    <property type="entry name" value="AMP_BINDING"/>
    <property type="match status" value="1"/>
</dbReference>
<keyword evidence="3" id="KW-1185">Reference proteome</keyword>
<gene>
    <name evidence="2" type="ORF">B0T26DRAFT_681056</name>
</gene>
<dbReference type="EMBL" id="JAUIRO010000008">
    <property type="protein sequence ID" value="KAK0703371.1"/>
    <property type="molecule type" value="Genomic_DNA"/>
</dbReference>
<organism evidence="2 3">
    <name type="scientific">Lasiosphaeria miniovina</name>
    <dbReference type="NCBI Taxonomy" id="1954250"/>
    <lineage>
        <taxon>Eukaryota</taxon>
        <taxon>Fungi</taxon>
        <taxon>Dikarya</taxon>
        <taxon>Ascomycota</taxon>
        <taxon>Pezizomycotina</taxon>
        <taxon>Sordariomycetes</taxon>
        <taxon>Sordariomycetidae</taxon>
        <taxon>Sordariales</taxon>
        <taxon>Lasiosphaeriaceae</taxon>
        <taxon>Lasiosphaeria</taxon>
    </lineage>
</organism>
<comment type="caution">
    <text evidence="2">The sequence shown here is derived from an EMBL/GenBank/DDBJ whole genome shotgun (WGS) entry which is preliminary data.</text>
</comment>
<dbReference type="InterPro" id="IPR020845">
    <property type="entry name" value="AMP-binding_CS"/>
</dbReference>
<evidence type="ECO:0008006" key="4">
    <source>
        <dbReference type="Google" id="ProtNLM"/>
    </source>
</evidence>
<name>A0AA40DJ88_9PEZI</name>
<sequence length="106" mass="11556">MGQPSCMLLPARVVVVIFTSGTSSTPRNRAQAGGRLHPGTEVVSRYLDKMTQKHPVHDTEPSGVQLAMNTRPRRRNAALTRNGGLLERLRKATASTAVWSTNHLLA</sequence>